<proteinExistence type="predicted"/>
<keyword evidence="1" id="KW-0812">Transmembrane</keyword>
<evidence type="ECO:0008006" key="4">
    <source>
        <dbReference type="Google" id="ProtNLM"/>
    </source>
</evidence>
<keyword evidence="1" id="KW-0472">Membrane</keyword>
<reference evidence="2 3" key="1">
    <citation type="submission" date="2018-01" db="EMBL/GenBank/DDBJ databases">
        <title>Draft genome Sequence of streptomyces globosus LZH-48.</title>
        <authorList>
            <person name="Ran K."/>
            <person name="Li Z."/>
            <person name="Wei S."/>
            <person name="Dong R."/>
        </authorList>
    </citation>
    <scope>NUCLEOTIDE SEQUENCE [LARGE SCALE GENOMIC DNA]</scope>
    <source>
        <strain evidence="2 3">LZH-48</strain>
    </source>
</reference>
<feature type="transmembrane region" description="Helical" evidence="1">
    <location>
        <begin position="26"/>
        <end position="42"/>
    </location>
</feature>
<keyword evidence="3" id="KW-1185">Reference proteome</keyword>
<dbReference type="AlphaFoldDB" id="A0A344U159"/>
<evidence type="ECO:0000256" key="1">
    <source>
        <dbReference type="SAM" id="Phobius"/>
    </source>
</evidence>
<dbReference type="Proteomes" id="UP000252004">
    <property type="component" value="Chromosome"/>
</dbReference>
<evidence type="ECO:0000313" key="3">
    <source>
        <dbReference type="Proteomes" id="UP000252004"/>
    </source>
</evidence>
<organism evidence="2 3">
    <name type="scientific">Streptomyces globosus</name>
    <dbReference type="NCBI Taxonomy" id="68209"/>
    <lineage>
        <taxon>Bacteria</taxon>
        <taxon>Bacillati</taxon>
        <taxon>Actinomycetota</taxon>
        <taxon>Actinomycetes</taxon>
        <taxon>Kitasatosporales</taxon>
        <taxon>Streptomycetaceae</taxon>
        <taxon>Streptomyces</taxon>
    </lineage>
</organism>
<evidence type="ECO:0000313" key="2">
    <source>
        <dbReference type="EMBL" id="AXE24630.1"/>
    </source>
</evidence>
<gene>
    <name evidence="2" type="ORF">C0216_15195</name>
</gene>
<protein>
    <recommendedName>
        <fullName evidence="4">Small hydrophobic membrane protein</fullName>
    </recommendedName>
</protein>
<dbReference type="RefSeq" id="WP_114055818.1">
    <property type="nucleotide sequence ID" value="NZ_CP030862.1"/>
</dbReference>
<dbReference type="EMBL" id="CP030862">
    <property type="protein sequence ID" value="AXE24630.1"/>
    <property type="molecule type" value="Genomic_DNA"/>
</dbReference>
<name>A0A344U159_9ACTN</name>
<keyword evidence="1" id="KW-1133">Transmembrane helix</keyword>
<dbReference type="KEGG" id="sgz:C0216_15195"/>
<sequence>MLFLVAALLLLGVLLGAVAHVPVSVSVAGGLAIALWLAVFAARERLSGPARAGSPGRTRRRGGAGR</sequence>
<accession>A0A344U159</accession>